<evidence type="ECO:0000313" key="8">
    <source>
        <dbReference type="Proteomes" id="UP000324022"/>
    </source>
</evidence>
<keyword evidence="5" id="KW-0539">Nucleus</keyword>
<dbReference type="SMART" id="SM00320">
    <property type="entry name" value="WD40"/>
    <property type="match status" value="4"/>
</dbReference>
<dbReference type="InterPro" id="IPR019775">
    <property type="entry name" value="WD40_repeat_CS"/>
</dbReference>
<dbReference type="InterPro" id="IPR020472">
    <property type="entry name" value="WD40_PAC1"/>
</dbReference>
<dbReference type="InterPro" id="IPR036322">
    <property type="entry name" value="WD40_repeat_dom_sf"/>
</dbReference>
<proteinExistence type="inferred from homology"/>
<evidence type="ECO:0000256" key="2">
    <source>
        <dbReference type="ARBA" id="ARBA00022574"/>
    </source>
</evidence>
<dbReference type="PROSITE" id="PS00678">
    <property type="entry name" value="WD_REPEATS_1"/>
    <property type="match status" value="1"/>
</dbReference>
<feature type="compositionally biased region" description="Low complexity" evidence="6">
    <location>
        <begin position="532"/>
        <end position="549"/>
    </location>
</feature>
<feature type="compositionally biased region" description="Basic and acidic residues" evidence="6">
    <location>
        <begin position="550"/>
        <end position="560"/>
    </location>
</feature>
<comment type="function">
    <text evidence="5">Component of the RIX1 complex required for processing of ITS2 sequences from 35S pre-rRNA.</text>
</comment>
<feature type="repeat" description="WD" evidence="4">
    <location>
        <begin position="106"/>
        <end position="140"/>
    </location>
</feature>
<dbReference type="EMBL" id="OOIN01000001">
    <property type="protein sequence ID" value="SPO19972.1"/>
    <property type="molecule type" value="Genomic_DNA"/>
</dbReference>
<dbReference type="Proteomes" id="UP000324022">
    <property type="component" value="Unassembled WGS sequence"/>
</dbReference>
<evidence type="ECO:0000313" key="7">
    <source>
        <dbReference type="EMBL" id="SPO19972.1"/>
    </source>
</evidence>
<dbReference type="SUPFAM" id="SSF50978">
    <property type="entry name" value="WD40 repeat-like"/>
    <property type="match status" value="1"/>
</dbReference>
<dbReference type="InterPro" id="IPR015943">
    <property type="entry name" value="WD40/YVTN_repeat-like_dom_sf"/>
</dbReference>
<dbReference type="InterPro" id="IPR045227">
    <property type="entry name" value="WDR18/Ipi3/RID3"/>
</dbReference>
<dbReference type="GO" id="GO:0006261">
    <property type="term" value="P:DNA-templated DNA replication"/>
    <property type="evidence" value="ECO:0007669"/>
    <property type="project" value="TreeGrafter"/>
</dbReference>
<accession>A0A5C3DPM7</accession>
<dbReference type="GO" id="GO:0005656">
    <property type="term" value="C:nuclear pre-replicative complex"/>
    <property type="evidence" value="ECO:0007669"/>
    <property type="project" value="TreeGrafter"/>
</dbReference>
<dbReference type="PROSITE" id="PS50082">
    <property type="entry name" value="WD_REPEATS_2"/>
    <property type="match status" value="3"/>
</dbReference>
<keyword evidence="3" id="KW-0677">Repeat</keyword>
<keyword evidence="2 4" id="KW-0853">WD repeat</keyword>
<dbReference type="GO" id="GO:0006364">
    <property type="term" value="P:rRNA processing"/>
    <property type="evidence" value="ECO:0007669"/>
    <property type="project" value="UniProtKB-UniRule"/>
</dbReference>
<organism evidence="7 8">
    <name type="scientific">Ustilago trichophora</name>
    <dbReference type="NCBI Taxonomy" id="86804"/>
    <lineage>
        <taxon>Eukaryota</taxon>
        <taxon>Fungi</taxon>
        <taxon>Dikarya</taxon>
        <taxon>Basidiomycota</taxon>
        <taxon>Ustilaginomycotina</taxon>
        <taxon>Ustilaginomycetes</taxon>
        <taxon>Ustilaginales</taxon>
        <taxon>Ustilaginaceae</taxon>
        <taxon>Ustilago</taxon>
    </lineage>
</organism>
<comment type="subunit">
    <text evidence="5">Component of the RIX1 complex, composed of IPI1, RIX1/IPI2 and IPI3 in a 1:2:2 stoichiometry. The complex interacts (via RIX1) with MDN1 (via its hexameric AAA ATPase ring) and the pre-60S ribosome particles.</text>
</comment>
<evidence type="ECO:0000256" key="6">
    <source>
        <dbReference type="SAM" id="MobiDB-lite"/>
    </source>
</evidence>
<dbReference type="OrthoDB" id="756370at2759"/>
<protein>
    <recommendedName>
        <fullName evidence="5">Pre-rRNA-processing protein IPI3</fullName>
    </recommendedName>
</protein>
<dbReference type="AlphaFoldDB" id="A0A5C3DPM7"/>
<sequence length="596" mass="62351">MASSSSASSLFATECLLYSTASSSSLVGSMGLTTVAAPSSTSALFTFKGVSDPSFHSVSAIPTSPNPSISGTGGLVFQLENNKATLNIFSWQRDHPLQRIILPSKLSCIACSPNGELVAGGSFDGRIFLWQIATGDLLASFDAHYRSVTVLKWTLDGAGLVTGSEDARILVWSLAGLLAPHDQTSSSITSSEHNPTPYCTLADHNLAITDLHISGGRFPHQITILSSSADASVKLWDLRTRSLLSTFVFEQPIHRVVLDCTERFFFAATSPTSSDNLVYRIDLFRKRDASSRMVETKAASSGSQFDFVTEELRGATSIEAYGFGAGAGPTTERVPSASDAAGRAAANGSSIISIREPISSMCLSSNSTSLLVGSLAGNLYVIDVSNSQILRTVSLLGNAKASAITGKNAVTNLLVLPKPRDLLGHWETGTSSGAGSAINGSGGAGHGAGASANIPVRPISNFSRHVLASEEDRLATPYLMRIGGGSATANCADDGIDNFIDPEWDSNLVSDDLLGSYSSSLALQLSGAAGAQAGPSSSSAATTAAAKSSQEAERLDRENKLLRSQLQQAKAINDEMWSRLVQDRLSANQVDVAASE</sequence>
<evidence type="ECO:0000256" key="5">
    <source>
        <dbReference type="RuleBase" id="RU369067"/>
    </source>
</evidence>
<dbReference type="PANTHER" id="PTHR18763:SF0">
    <property type="entry name" value="WD REPEAT-CONTAINING PROTEIN 18"/>
    <property type="match status" value="1"/>
</dbReference>
<feature type="region of interest" description="Disordered" evidence="6">
    <location>
        <begin position="532"/>
        <end position="560"/>
    </location>
</feature>
<evidence type="ECO:0000256" key="1">
    <source>
        <dbReference type="ARBA" id="ARBA00010143"/>
    </source>
</evidence>
<evidence type="ECO:0000256" key="4">
    <source>
        <dbReference type="PROSITE-ProRule" id="PRU00221"/>
    </source>
</evidence>
<feature type="repeat" description="WD" evidence="4">
    <location>
        <begin position="141"/>
        <end position="174"/>
    </location>
</feature>
<name>A0A5C3DPM7_9BASI</name>
<dbReference type="InterPro" id="IPR001680">
    <property type="entry name" value="WD40_rpt"/>
</dbReference>
<reference evidence="7 8" key="1">
    <citation type="submission" date="2018-03" db="EMBL/GenBank/DDBJ databases">
        <authorList>
            <person name="Guldener U."/>
        </authorList>
    </citation>
    <scope>NUCLEOTIDE SEQUENCE [LARGE SCALE GENOMIC DNA]</scope>
    <source>
        <strain evidence="7 8">NBRC100155</strain>
    </source>
</reference>
<dbReference type="PANTHER" id="PTHR18763">
    <property type="entry name" value="WD-REPEAT PROTEIN 18"/>
    <property type="match status" value="1"/>
</dbReference>
<dbReference type="PRINTS" id="PR00320">
    <property type="entry name" value="GPROTEINBRPT"/>
</dbReference>
<gene>
    <name evidence="7" type="ORF">UTRI_00362_B</name>
</gene>
<feature type="repeat" description="WD" evidence="4">
    <location>
        <begin position="224"/>
        <end position="246"/>
    </location>
</feature>
<dbReference type="Pfam" id="PF00400">
    <property type="entry name" value="WD40"/>
    <property type="match status" value="3"/>
</dbReference>
<dbReference type="FunFam" id="2.130.10.10:FF:001940">
    <property type="entry name" value="Pre-rRNA-processing protein IPI3"/>
    <property type="match status" value="1"/>
</dbReference>
<comment type="similarity">
    <text evidence="1 5">Belongs to the WD repeat IPI3/WDR18 family.</text>
</comment>
<comment type="subcellular location">
    <subcellularLocation>
        <location evidence="5">Nucleus</location>
    </subcellularLocation>
</comment>
<dbReference type="GO" id="GO:0120330">
    <property type="term" value="C:rixosome complex"/>
    <property type="evidence" value="ECO:0007669"/>
    <property type="project" value="UniProtKB-UniRule"/>
</dbReference>
<evidence type="ECO:0000256" key="3">
    <source>
        <dbReference type="ARBA" id="ARBA00022737"/>
    </source>
</evidence>
<dbReference type="Gene3D" id="2.130.10.10">
    <property type="entry name" value="YVTN repeat-like/Quinoprotein amine dehydrogenase"/>
    <property type="match status" value="2"/>
</dbReference>
<keyword evidence="8" id="KW-1185">Reference proteome</keyword>
<keyword evidence="5" id="KW-0698">rRNA processing</keyword>
<dbReference type="PROSITE" id="PS50294">
    <property type="entry name" value="WD_REPEATS_REGION"/>
    <property type="match status" value="1"/>
</dbReference>